<dbReference type="OrthoDB" id="9808398at2"/>
<dbReference type="Proteomes" id="UP000243180">
    <property type="component" value="Chromosome"/>
</dbReference>
<evidence type="ECO:0000313" key="3">
    <source>
        <dbReference type="Proteomes" id="UP000243180"/>
    </source>
</evidence>
<evidence type="ECO:0000313" key="2">
    <source>
        <dbReference type="EMBL" id="BAV34223.1"/>
    </source>
</evidence>
<dbReference type="InterPro" id="IPR000073">
    <property type="entry name" value="AB_hydrolase_1"/>
</dbReference>
<dbReference type="GO" id="GO:0016787">
    <property type="term" value="F:hydrolase activity"/>
    <property type="evidence" value="ECO:0007669"/>
    <property type="project" value="UniProtKB-KW"/>
</dbReference>
<dbReference type="SUPFAM" id="SSF53474">
    <property type="entry name" value="alpha/beta-Hydrolases"/>
    <property type="match status" value="1"/>
</dbReference>
<name>A0A1B4XHE5_9GAMM</name>
<sequence length="293" mass="33167">MDMDTLRTLQTTDGVTLGYRVLRQSATPRQTLVLLHGMASNMTRWSEFIEQTTLKTGWDILCPDLRGHGASFTRRRLNLDCWCRDLLALLDTEGSDRAVLIGHSLGAQVAVHFAARYPARVHGLALIDPVFHAALRGTLRTANLMRPVIRALVSCIAVLNRLGLRRSRIPGRDLRKMDEATRAKLLRAGKQEEMVELYSSPWEDLKFFPVGSYLQELLEMIRPLPELARIPAPILALLSTGITYTDPQTTRALLAQNPRTRIVTIEAYHWPLTENPVQVREAIEQWCNELAIR</sequence>
<keyword evidence="2" id="KW-0378">Hydrolase</keyword>
<dbReference type="InterPro" id="IPR029058">
    <property type="entry name" value="AB_hydrolase_fold"/>
</dbReference>
<evidence type="ECO:0000259" key="1">
    <source>
        <dbReference type="Pfam" id="PF12697"/>
    </source>
</evidence>
<dbReference type="PRINTS" id="PR00111">
    <property type="entry name" value="ABHYDROLASE"/>
</dbReference>
<dbReference type="PANTHER" id="PTHR43194">
    <property type="entry name" value="HYDROLASE ALPHA/BETA FOLD FAMILY"/>
    <property type="match status" value="1"/>
</dbReference>
<gene>
    <name evidence="2" type="ORF">SCL_1932</name>
</gene>
<proteinExistence type="predicted"/>
<dbReference type="InterPro" id="IPR050228">
    <property type="entry name" value="Carboxylesterase_BioH"/>
</dbReference>
<accession>A0A1B4XHE5</accession>
<organism evidence="2 3">
    <name type="scientific">Sulfuricaulis limicola</name>
    <dbReference type="NCBI Taxonomy" id="1620215"/>
    <lineage>
        <taxon>Bacteria</taxon>
        <taxon>Pseudomonadati</taxon>
        <taxon>Pseudomonadota</taxon>
        <taxon>Gammaproteobacteria</taxon>
        <taxon>Acidiferrobacterales</taxon>
        <taxon>Acidiferrobacteraceae</taxon>
        <taxon>Sulfuricaulis</taxon>
    </lineage>
</organism>
<dbReference type="Pfam" id="PF12697">
    <property type="entry name" value="Abhydrolase_6"/>
    <property type="match status" value="1"/>
</dbReference>
<dbReference type="AlphaFoldDB" id="A0A1B4XHE5"/>
<dbReference type="FunCoup" id="A0A1B4XHE5">
    <property type="interactions" value="385"/>
</dbReference>
<keyword evidence="3" id="KW-1185">Reference proteome</keyword>
<dbReference type="Gene3D" id="3.40.50.1820">
    <property type="entry name" value="alpha/beta hydrolase"/>
    <property type="match status" value="1"/>
</dbReference>
<dbReference type="PANTHER" id="PTHR43194:SF2">
    <property type="entry name" value="PEROXISOMAL MEMBRANE PROTEIN LPX1"/>
    <property type="match status" value="1"/>
</dbReference>
<reference evidence="2 3" key="1">
    <citation type="submission" date="2015-05" db="EMBL/GenBank/DDBJ databases">
        <title>Complete genome sequence of a sulfur-oxidizing gammaproteobacterium strain HA5.</title>
        <authorList>
            <person name="Miura A."/>
            <person name="Kojima H."/>
            <person name="Fukui M."/>
        </authorList>
    </citation>
    <scope>NUCLEOTIDE SEQUENCE [LARGE SCALE GENOMIC DNA]</scope>
    <source>
        <strain evidence="2 3">HA5</strain>
    </source>
</reference>
<feature type="domain" description="AB hydrolase-1" evidence="1">
    <location>
        <begin position="32"/>
        <end position="281"/>
    </location>
</feature>
<protein>
    <submittedName>
        <fullName evidence="2">Alpha/beta hydrolase</fullName>
    </submittedName>
</protein>
<dbReference type="EMBL" id="AP014879">
    <property type="protein sequence ID" value="BAV34223.1"/>
    <property type="molecule type" value="Genomic_DNA"/>
</dbReference>
<dbReference type="InParanoid" id="A0A1B4XHE5"/>
<dbReference type="KEGG" id="slim:SCL_1932"/>